<comment type="caution">
    <text evidence="9">The sequence shown here is derived from an EMBL/GenBank/DDBJ whole genome shotgun (WGS) entry which is preliminary data.</text>
</comment>
<dbReference type="Pfam" id="PF00443">
    <property type="entry name" value="UCH"/>
    <property type="match status" value="1"/>
</dbReference>
<gene>
    <name evidence="9" type="ORF">ODALV1_LOCUS1708</name>
</gene>
<dbReference type="InterPro" id="IPR018200">
    <property type="entry name" value="USP_CS"/>
</dbReference>
<dbReference type="EMBL" id="CAXLJM020000006">
    <property type="protein sequence ID" value="CAL8071420.1"/>
    <property type="molecule type" value="Genomic_DNA"/>
</dbReference>
<dbReference type="PANTHER" id="PTHR24006">
    <property type="entry name" value="UBIQUITIN CARBOXYL-TERMINAL HYDROLASE"/>
    <property type="match status" value="1"/>
</dbReference>
<dbReference type="InterPro" id="IPR038765">
    <property type="entry name" value="Papain-like_cys_pep_sf"/>
</dbReference>
<proteinExistence type="inferred from homology"/>
<keyword evidence="5 7" id="KW-0378">Hydrolase</keyword>
<dbReference type="InterPro" id="IPR050164">
    <property type="entry name" value="Peptidase_C19"/>
</dbReference>
<sequence length="492" mass="56145">MGVNVSKVLFSVGAGGAATFLMYTLLKSEKPVPEIRSGLLGLKNCGSTCFLNAVLQAYASCRYIQGWLAVKEVQNANQTDMYMPFLSINRITHVNYPMIAAMYRAILVINRNINNFDDDVYSAKVPADVLFGLRFNGHRIGLQQEQDAFEVFQLIASVLNHEVEKSLRRNADASIDDTLDTSLESLRDENYQVFPWSVKLDGTEETISGQDMGWGLGPNGDWVRLGSPMRRLNKGIYSRRLLRMKCDYRASPKPPFRFTMFSQMKCIVCMQKTPVRLEAAESLTLPLPSPIACVGIHVKELIQEYMKPGLVHNVDCETCSMRACVDNDGNVPEHHRIIQSSFSKYNYIAKLPKTLVIHIPRCTWGPLGMIKRTEHIRFDEMMNLAGFRRLYDPKKKSLMEEENEVKDFSVERCENIVRRYRNSEYRLVAVISHVGDGVDNGHYVTFRRNACYPTNYDKWFYCSDETVRSVSFSTVAATKAYMLFYEKTHIPA</sequence>
<dbReference type="SUPFAM" id="SSF54001">
    <property type="entry name" value="Cysteine proteinases"/>
    <property type="match status" value="1"/>
</dbReference>
<dbReference type="Proteomes" id="UP001642540">
    <property type="component" value="Unassembled WGS sequence"/>
</dbReference>
<evidence type="ECO:0000313" key="9">
    <source>
        <dbReference type="EMBL" id="CAL8071420.1"/>
    </source>
</evidence>
<evidence type="ECO:0000313" key="10">
    <source>
        <dbReference type="Proteomes" id="UP001642540"/>
    </source>
</evidence>
<keyword evidence="10" id="KW-1185">Reference proteome</keyword>
<dbReference type="InterPro" id="IPR001394">
    <property type="entry name" value="Peptidase_C19_UCH"/>
</dbReference>
<keyword evidence="4 7" id="KW-0833">Ubl conjugation pathway</keyword>
<comment type="similarity">
    <text evidence="2 7">Belongs to the peptidase C19 family.</text>
</comment>
<dbReference type="EC" id="3.4.19.12" evidence="7"/>
<evidence type="ECO:0000256" key="3">
    <source>
        <dbReference type="ARBA" id="ARBA00022670"/>
    </source>
</evidence>
<evidence type="ECO:0000256" key="2">
    <source>
        <dbReference type="ARBA" id="ARBA00009085"/>
    </source>
</evidence>
<evidence type="ECO:0000256" key="6">
    <source>
        <dbReference type="ARBA" id="ARBA00022807"/>
    </source>
</evidence>
<dbReference type="PROSITE" id="PS00973">
    <property type="entry name" value="USP_2"/>
    <property type="match status" value="1"/>
</dbReference>
<dbReference type="PROSITE" id="PS50235">
    <property type="entry name" value="USP_3"/>
    <property type="match status" value="1"/>
</dbReference>
<keyword evidence="6 7" id="KW-0788">Thiol protease</keyword>
<dbReference type="PANTHER" id="PTHR24006:SF888">
    <property type="entry name" value="UBIQUITIN CARBOXYL-TERMINAL HYDROLASE 30"/>
    <property type="match status" value="1"/>
</dbReference>
<evidence type="ECO:0000256" key="7">
    <source>
        <dbReference type="RuleBase" id="RU366025"/>
    </source>
</evidence>
<dbReference type="Gene3D" id="3.90.70.10">
    <property type="entry name" value="Cysteine proteinases"/>
    <property type="match status" value="1"/>
</dbReference>
<comment type="catalytic activity">
    <reaction evidence="1 7">
        <text>Thiol-dependent hydrolysis of ester, thioester, amide, peptide and isopeptide bonds formed by the C-terminal Gly of ubiquitin (a 76-residue protein attached to proteins as an intracellular targeting signal).</text>
        <dbReference type="EC" id="3.4.19.12"/>
    </reaction>
</comment>
<keyword evidence="3 7" id="KW-0645">Protease</keyword>
<reference evidence="9 10" key="1">
    <citation type="submission" date="2024-08" db="EMBL/GenBank/DDBJ databases">
        <authorList>
            <person name="Cucini C."/>
            <person name="Frati F."/>
        </authorList>
    </citation>
    <scope>NUCLEOTIDE SEQUENCE [LARGE SCALE GENOMIC DNA]</scope>
</reference>
<feature type="domain" description="USP" evidence="8">
    <location>
        <begin position="40"/>
        <end position="488"/>
    </location>
</feature>
<protein>
    <recommendedName>
        <fullName evidence="7">Ubiquitin carboxyl-terminal hydrolase</fullName>
        <ecNumber evidence="7">3.4.19.12</ecNumber>
    </recommendedName>
</protein>
<evidence type="ECO:0000256" key="4">
    <source>
        <dbReference type="ARBA" id="ARBA00022786"/>
    </source>
</evidence>
<dbReference type="InterPro" id="IPR028889">
    <property type="entry name" value="USP"/>
</dbReference>
<name>A0ABP1PPI7_9HEXA</name>
<organism evidence="9 10">
    <name type="scientific">Orchesella dallaii</name>
    <dbReference type="NCBI Taxonomy" id="48710"/>
    <lineage>
        <taxon>Eukaryota</taxon>
        <taxon>Metazoa</taxon>
        <taxon>Ecdysozoa</taxon>
        <taxon>Arthropoda</taxon>
        <taxon>Hexapoda</taxon>
        <taxon>Collembola</taxon>
        <taxon>Entomobryomorpha</taxon>
        <taxon>Entomobryoidea</taxon>
        <taxon>Orchesellidae</taxon>
        <taxon>Orchesellinae</taxon>
        <taxon>Orchesella</taxon>
    </lineage>
</organism>
<evidence type="ECO:0000259" key="8">
    <source>
        <dbReference type="PROSITE" id="PS50235"/>
    </source>
</evidence>
<dbReference type="CDD" id="cd02257">
    <property type="entry name" value="Peptidase_C19"/>
    <property type="match status" value="1"/>
</dbReference>
<dbReference type="PROSITE" id="PS00972">
    <property type="entry name" value="USP_1"/>
    <property type="match status" value="1"/>
</dbReference>
<evidence type="ECO:0000256" key="5">
    <source>
        <dbReference type="ARBA" id="ARBA00022801"/>
    </source>
</evidence>
<accession>A0ABP1PPI7</accession>
<evidence type="ECO:0000256" key="1">
    <source>
        <dbReference type="ARBA" id="ARBA00000707"/>
    </source>
</evidence>